<proteinExistence type="predicted"/>
<dbReference type="AlphaFoldDB" id="A0A0E9Q1J8"/>
<evidence type="ECO:0000256" key="1">
    <source>
        <dbReference type="SAM" id="MobiDB-lite"/>
    </source>
</evidence>
<feature type="region of interest" description="Disordered" evidence="1">
    <location>
        <begin position="1"/>
        <end position="23"/>
    </location>
</feature>
<protein>
    <submittedName>
        <fullName evidence="2">Uncharacterized protein</fullName>
    </submittedName>
</protein>
<evidence type="ECO:0000313" key="2">
    <source>
        <dbReference type="EMBL" id="JAH10220.1"/>
    </source>
</evidence>
<sequence length="23" mass="2424">MARGHGHDHRSASHVCPAIDGVL</sequence>
<accession>A0A0E9Q1J8</accession>
<reference evidence="2" key="1">
    <citation type="submission" date="2014-11" db="EMBL/GenBank/DDBJ databases">
        <authorList>
            <person name="Amaro Gonzalez C."/>
        </authorList>
    </citation>
    <scope>NUCLEOTIDE SEQUENCE</scope>
</reference>
<organism evidence="2">
    <name type="scientific">Anguilla anguilla</name>
    <name type="common">European freshwater eel</name>
    <name type="synonym">Muraena anguilla</name>
    <dbReference type="NCBI Taxonomy" id="7936"/>
    <lineage>
        <taxon>Eukaryota</taxon>
        <taxon>Metazoa</taxon>
        <taxon>Chordata</taxon>
        <taxon>Craniata</taxon>
        <taxon>Vertebrata</taxon>
        <taxon>Euteleostomi</taxon>
        <taxon>Actinopterygii</taxon>
        <taxon>Neopterygii</taxon>
        <taxon>Teleostei</taxon>
        <taxon>Anguilliformes</taxon>
        <taxon>Anguillidae</taxon>
        <taxon>Anguilla</taxon>
    </lineage>
</organism>
<reference evidence="2" key="2">
    <citation type="journal article" date="2015" name="Fish Shellfish Immunol.">
        <title>Early steps in the European eel (Anguilla anguilla)-Vibrio vulnificus interaction in the gills: Role of the RtxA13 toxin.</title>
        <authorList>
            <person name="Callol A."/>
            <person name="Pajuelo D."/>
            <person name="Ebbesson L."/>
            <person name="Teles M."/>
            <person name="MacKenzie S."/>
            <person name="Amaro C."/>
        </authorList>
    </citation>
    <scope>NUCLEOTIDE SEQUENCE</scope>
</reference>
<name>A0A0E9Q1J8_ANGAN</name>
<dbReference type="EMBL" id="GBXM01098357">
    <property type="protein sequence ID" value="JAH10220.1"/>
    <property type="molecule type" value="Transcribed_RNA"/>
</dbReference>